<evidence type="ECO:0000313" key="1">
    <source>
        <dbReference type="EMBL" id="JAS23939.1"/>
    </source>
</evidence>
<dbReference type="AlphaFoldDB" id="A0A1B6DE44"/>
<gene>
    <name evidence="1" type="ORF">g.30596</name>
</gene>
<name>A0A1B6DE44_9HEMI</name>
<proteinExistence type="predicted"/>
<accession>A0A1B6DE44</accession>
<sequence length="106" mass="11924">MARYSLLLVEIPKATATHIRFGTVLPSLVSNESEGGCQDIFDYSEDKTERKDSEGCTHNTSNDIMCSRFGNCQMQHPAFLLNTDECSLLRRLQSQHGKNRTGCRLV</sequence>
<protein>
    <submittedName>
        <fullName evidence="1">Uncharacterized protein</fullName>
    </submittedName>
</protein>
<dbReference type="EMBL" id="GEDC01013359">
    <property type="protein sequence ID" value="JAS23939.1"/>
    <property type="molecule type" value="Transcribed_RNA"/>
</dbReference>
<organism evidence="1">
    <name type="scientific">Clastoptera arizonana</name>
    <name type="common">Arizona spittle bug</name>
    <dbReference type="NCBI Taxonomy" id="38151"/>
    <lineage>
        <taxon>Eukaryota</taxon>
        <taxon>Metazoa</taxon>
        <taxon>Ecdysozoa</taxon>
        <taxon>Arthropoda</taxon>
        <taxon>Hexapoda</taxon>
        <taxon>Insecta</taxon>
        <taxon>Pterygota</taxon>
        <taxon>Neoptera</taxon>
        <taxon>Paraneoptera</taxon>
        <taxon>Hemiptera</taxon>
        <taxon>Auchenorrhyncha</taxon>
        <taxon>Cercopoidea</taxon>
        <taxon>Clastopteridae</taxon>
        <taxon>Clastoptera</taxon>
    </lineage>
</organism>
<reference evidence="1" key="1">
    <citation type="submission" date="2015-12" db="EMBL/GenBank/DDBJ databases">
        <title>De novo transcriptome assembly of four potential Pierce s Disease insect vectors from Arizona vineyards.</title>
        <authorList>
            <person name="Tassone E.E."/>
        </authorList>
    </citation>
    <scope>NUCLEOTIDE SEQUENCE</scope>
</reference>